<evidence type="ECO:0000313" key="1">
    <source>
        <dbReference type="EMBL" id="KAL0850644.1"/>
    </source>
</evidence>
<sequence>MPYVKNTSYTHMPFSSETASVDFYIYYDIKDLAKKCELLRDEVTRCRTIGVLQSIHGKFYLTELNPEPKNSYVRVQISVIYLKSQLPSTVIPYPVQVFGSMQWKNRPVIYAKLIKVLNTSMALRMRDTMNSTASLHLARQGNEKENELNDSLLDKDCNDSLFDGSFNISNLV</sequence>
<comment type="caution">
    <text evidence="1">The sequence shown here is derived from an EMBL/GenBank/DDBJ whole genome shotgun (WGS) entry which is preliminary data.</text>
</comment>
<proteinExistence type="predicted"/>
<gene>
    <name evidence="1" type="ORF">ABMA28_012397</name>
</gene>
<reference evidence="1 2" key="1">
    <citation type="submission" date="2024-06" db="EMBL/GenBank/DDBJ databases">
        <title>A chromosome-level genome assembly of beet webworm, Loxostege sticticalis.</title>
        <authorList>
            <person name="Zhang Y."/>
        </authorList>
    </citation>
    <scope>NUCLEOTIDE SEQUENCE [LARGE SCALE GENOMIC DNA]</scope>
    <source>
        <strain evidence="1">AQ028</strain>
        <tissue evidence="1">Male pupae</tissue>
    </source>
</reference>
<dbReference type="Proteomes" id="UP001549921">
    <property type="component" value="Unassembled WGS sequence"/>
</dbReference>
<evidence type="ECO:0000313" key="2">
    <source>
        <dbReference type="Proteomes" id="UP001549921"/>
    </source>
</evidence>
<accession>A0ABD0TMU5</accession>
<organism evidence="1 2">
    <name type="scientific">Loxostege sticticalis</name>
    <name type="common">Beet webworm moth</name>
    <dbReference type="NCBI Taxonomy" id="481309"/>
    <lineage>
        <taxon>Eukaryota</taxon>
        <taxon>Metazoa</taxon>
        <taxon>Ecdysozoa</taxon>
        <taxon>Arthropoda</taxon>
        <taxon>Hexapoda</taxon>
        <taxon>Insecta</taxon>
        <taxon>Pterygota</taxon>
        <taxon>Neoptera</taxon>
        <taxon>Endopterygota</taxon>
        <taxon>Lepidoptera</taxon>
        <taxon>Glossata</taxon>
        <taxon>Ditrysia</taxon>
        <taxon>Pyraloidea</taxon>
        <taxon>Crambidae</taxon>
        <taxon>Pyraustinae</taxon>
        <taxon>Loxostege</taxon>
    </lineage>
</organism>
<dbReference type="AlphaFoldDB" id="A0ABD0TMU5"/>
<name>A0ABD0TMU5_LOXSC</name>
<protein>
    <submittedName>
        <fullName evidence="1">Uncharacterized protein</fullName>
    </submittedName>
</protein>
<dbReference type="EMBL" id="JBEDNZ010000003">
    <property type="protein sequence ID" value="KAL0850644.1"/>
    <property type="molecule type" value="Genomic_DNA"/>
</dbReference>